<accession>A0ABT2PHH1</accession>
<proteinExistence type="predicted"/>
<sequence>MKDDKEILALTGLRFVAAFYVFVFHIHIRWPVTDAKFLGNILGQGAIGMSLFFILSGFVLAYRYADGKTPLRAYLINRFSRIYPIYAAAALVTLPWIGISMGDGSAAEMGKAITQGFLLVIANIFLVQAWFPQFFDYWNNGGSWSISVEAFCYVLLPFLLPTLTRLPPKRLLLVAIACYALATLPGLVGFIFPDAPRGVYYSMPIYRLPEFVIGVCCYLAFRNGWGEKFKPIHQVAFLVTTTTYLGFFGPSIPNYVGHNWIAVPFIAFMIFTLSNGKGILASSLSGSFLVWLGKISYSFYSFQALVIMFLISYHDQILVRLPALANNKLFLLFALFILVLISAIGYYLIEEPARRRIKNAYATRSTAVLQTAPL</sequence>
<protein>
    <submittedName>
        <fullName evidence="3">Acyltransferase</fullName>
    </submittedName>
</protein>
<gene>
    <name evidence="3" type="ORF">N0K08_04620</name>
</gene>
<keyword evidence="1" id="KW-0472">Membrane</keyword>
<dbReference type="Pfam" id="PF01757">
    <property type="entry name" value="Acyl_transf_3"/>
    <property type="match status" value="1"/>
</dbReference>
<evidence type="ECO:0000256" key="1">
    <source>
        <dbReference type="SAM" id="Phobius"/>
    </source>
</evidence>
<feature type="transmembrane region" description="Helical" evidence="1">
    <location>
        <begin position="258"/>
        <end position="276"/>
    </location>
</feature>
<dbReference type="InterPro" id="IPR002656">
    <property type="entry name" value="Acyl_transf_3_dom"/>
</dbReference>
<feature type="transmembrane region" description="Helical" evidence="1">
    <location>
        <begin position="204"/>
        <end position="221"/>
    </location>
</feature>
<feature type="transmembrane region" description="Helical" evidence="1">
    <location>
        <begin position="330"/>
        <end position="349"/>
    </location>
</feature>
<dbReference type="InterPro" id="IPR050879">
    <property type="entry name" value="Acyltransferase_3"/>
</dbReference>
<feature type="transmembrane region" description="Helical" evidence="1">
    <location>
        <begin position="37"/>
        <end position="62"/>
    </location>
</feature>
<evidence type="ECO:0000259" key="2">
    <source>
        <dbReference type="Pfam" id="PF01757"/>
    </source>
</evidence>
<dbReference type="PANTHER" id="PTHR23028:SF53">
    <property type="entry name" value="ACYL_TRANSF_3 DOMAIN-CONTAINING PROTEIN"/>
    <property type="match status" value="1"/>
</dbReference>
<dbReference type="Proteomes" id="UP001525968">
    <property type="component" value="Unassembled WGS sequence"/>
</dbReference>
<dbReference type="EMBL" id="JAODYH010000003">
    <property type="protein sequence ID" value="MCT9809906.1"/>
    <property type="molecule type" value="Genomic_DNA"/>
</dbReference>
<organism evidence="3 4">
    <name type="scientific">Acidovorax bellezanensis</name>
    <dbReference type="NCBI Taxonomy" id="2976702"/>
    <lineage>
        <taxon>Bacteria</taxon>
        <taxon>Pseudomonadati</taxon>
        <taxon>Pseudomonadota</taxon>
        <taxon>Betaproteobacteria</taxon>
        <taxon>Burkholderiales</taxon>
        <taxon>Comamonadaceae</taxon>
        <taxon>Acidovorax</taxon>
    </lineage>
</organism>
<dbReference type="PANTHER" id="PTHR23028">
    <property type="entry name" value="ACETYLTRANSFERASE"/>
    <property type="match status" value="1"/>
</dbReference>
<keyword evidence="4" id="KW-1185">Reference proteome</keyword>
<feature type="transmembrane region" description="Helical" evidence="1">
    <location>
        <begin position="6"/>
        <end position="25"/>
    </location>
</feature>
<evidence type="ECO:0000313" key="3">
    <source>
        <dbReference type="EMBL" id="MCT9809906.1"/>
    </source>
</evidence>
<keyword evidence="3" id="KW-0808">Transferase</keyword>
<keyword evidence="1" id="KW-1133">Transmembrane helix</keyword>
<name>A0ABT2PHH1_9BURK</name>
<feature type="transmembrane region" description="Helical" evidence="1">
    <location>
        <begin position="172"/>
        <end position="192"/>
    </location>
</feature>
<keyword evidence="3" id="KW-0012">Acyltransferase</keyword>
<feature type="transmembrane region" description="Helical" evidence="1">
    <location>
        <begin position="233"/>
        <end position="252"/>
    </location>
</feature>
<feature type="domain" description="Acyltransferase 3" evidence="2">
    <location>
        <begin position="8"/>
        <end position="344"/>
    </location>
</feature>
<feature type="transmembrane region" description="Helical" evidence="1">
    <location>
        <begin position="82"/>
        <end position="100"/>
    </location>
</feature>
<keyword evidence="1" id="KW-0812">Transmembrane</keyword>
<evidence type="ECO:0000313" key="4">
    <source>
        <dbReference type="Proteomes" id="UP001525968"/>
    </source>
</evidence>
<reference evidence="3 4" key="1">
    <citation type="submission" date="2022-09" db="EMBL/GenBank/DDBJ databases">
        <title>Draft genome of isolate Be4.</title>
        <authorList>
            <person name="Sanchez-Castro I."/>
            <person name="Martinez-Rodriguez P."/>
            <person name="Descostes M."/>
            <person name="Merroun M."/>
        </authorList>
    </citation>
    <scope>NUCLEOTIDE SEQUENCE [LARGE SCALE GENOMIC DNA]</scope>
    <source>
        <strain evidence="3 4">Be4</strain>
    </source>
</reference>
<dbReference type="RefSeq" id="WP_261498877.1">
    <property type="nucleotide sequence ID" value="NZ_JAODYH010000003.1"/>
</dbReference>
<comment type="caution">
    <text evidence="3">The sequence shown here is derived from an EMBL/GenBank/DDBJ whole genome shotgun (WGS) entry which is preliminary data.</text>
</comment>
<feature type="transmembrane region" description="Helical" evidence="1">
    <location>
        <begin position="112"/>
        <end position="131"/>
    </location>
</feature>
<dbReference type="GO" id="GO:0016746">
    <property type="term" value="F:acyltransferase activity"/>
    <property type="evidence" value="ECO:0007669"/>
    <property type="project" value="UniProtKB-KW"/>
</dbReference>
<feature type="transmembrane region" description="Helical" evidence="1">
    <location>
        <begin position="288"/>
        <end position="310"/>
    </location>
</feature>